<evidence type="ECO:0000256" key="1">
    <source>
        <dbReference type="HAMAP-Rule" id="MF_00652"/>
    </source>
</evidence>
<gene>
    <name evidence="2" type="primary">yaaA</name>
    <name evidence="2" type="ORF">H7U36_11305</name>
</gene>
<evidence type="ECO:0000313" key="3">
    <source>
        <dbReference type="Proteomes" id="UP000716906"/>
    </source>
</evidence>
<dbReference type="PANTHER" id="PTHR30283">
    <property type="entry name" value="PEROXIDE STRESS RESPONSE PROTEIN YAAA"/>
    <property type="match status" value="1"/>
</dbReference>
<comment type="caution">
    <text evidence="2">The sequence shown here is derived from an EMBL/GenBank/DDBJ whole genome shotgun (WGS) entry which is preliminary data.</text>
</comment>
<dbReference type="PANTHER" id="PTHR30283:SF4">
    <property type="entry name" value="PEROXIDE STRESS RESISTANCE PROTEIN YAAA"/>
    <property type="match status" value="1"/>
</dbReference>
<dbReference type="Proteomes" id="UP000716906">
    <property type="component" value="Unassembled WGS sequence"/>
</dbReference>
<dbReference type="Pfam" id="PF03883">
    <property type="entry name" value="H2O2_YaaD"/>
    <property type="match status" value="1"/>
</dbReference>
<comment type="similarity">
    <text evidence="1">Belongs to the UPF0246 family.</text>
</comment>
<dbReference type="NCBIfam" id="NF002543">
    <property type="entry name" value="PRK02101.1-4"/>
    <property type="match status" value="1"/>
</dbReference>
<accession>A0ABS2EAS7</accession>
<reference evidence="2 3" key="1">
    <citation type="journal article" date="2021" name="Sci. Rep.">
        <title>The distribution of antibiotic resistance genes in chicken gut microbiota commensals.</title>
        <authorList>
            <person name="Juricova H."/>
            <person name="Matiasovicova J."/>
            <person name="Kubasova T."/>
            <person name="Cejkova D."/>
            <person name="Rychlik I."/>
        </authorList>
    </citation>
    <scope>NUCLEOTIDE SEQUENCE [LARGE SCALE GENOMIC DNA]</scope>
    <source>
        <strain evidence="2 3">An773</strain>
    </source>
</reference>
<organism evidence="2 3">
    <name type="scientific">Faecalicatena fissicatena</name>
    <dbReference type="NCBI Taxonomy" id="290055"/>
    <lineage>
        <taxon>Bacteria</taxon>
        <taxon>Bacillati</taxon>
        <taxon>Bacillota</taxon>
        <taxon>Clostridia</taxon>
        <taxon>Lachnospirales</taxon>
        <taxon>Lachnospiraceae</taxon>
        <taxon>Faecalicatena</taxon>
    </lineage>
</organism>
<protein>
    <recommendedName>
        <fullName evidence="1">UPF0246 protein H7U36_11305</fullName>
    </recommendedName>
</protein>
<keyword evidence="3" id="KW-1185">Reference proteome</keyword>
<dbReference type="InterPro" id="IPR005583">
    <property type="entry name" value="YaaA"/>
</dbReference>
<proteinExistence type="inferred from homology"/>
<dbReference type="HAMAP" id="MF_00652">
    <property type="entry name" value="UPF0246"/>
    <property type="match status" value="1"/>
</dbReference>
<sequence>MKMIISPAKKMKSEPDLYPCSGLPAFLGRTRELAQWMKKLTCQEAKELWKCNDAIARENYQRFQTMELEKNLTPAILSYEGIQYQYMAPSVFEGKEIQYIQEHLYILSGFYGVLRPLDGVTPYRLEMQAKAAVAGTRNLYEFWGDAICRAVTAGDGTILNLASKEYSKCVEKYLGPGDRFVTCVFGELVDGKVRQKGTLAKMARGEMVRYLAQTGGREPEDARGFDRLGYRFREELSGPAEYVFIKE</sequence>
<name>A0ABS2EAS7_9FIRM</name>
<dbReference type="EMBL" id="JACLYY010000011">
    <property type="protein sequence ID" value="MBM6738677.1"/>
    <property type="molecule type" value="Genomic_DNA"/>
</dbReference>
<evidence type="ECO:0000313" key="2">
    <source>
        <dbReference type="EMBL" id="MBM6738677.1"/>
    </source>
</evidence>